<evidence type="ECO:0000313" key="3">
    <source>
        <dbReference type="Proteomes" id="UP000199109"/>
    </source>
</evidence>
<evidence type="ECO:0000256" key="1">
    <source>
        <dbReference type="SAM" id="SignalP"/>
    </source>
</evidence>
<dbReference type="PROSITE" id="PS51257">
    <property type="entry name" value="PROKAR_LIPOPROTEIN"/>
    <property type="match status" value="1"/>
</dbReference>
<dbReference type="STRING" id="641691.SAMN05421636_103459"/>
<dbReference type="OrthoDB" id="1452960at2"/>
<organism evidence="2 3">
    <name type="scientific">Pricia antarctica</name>
    <dbReference type="NCBI Taxonomy" id="641691"/>
    <lineage>
        <taxon>Bacteria</taxon>
        <taxon>Pseudomonadati</taxon>
        <taxon>Bacteroidota</taxon>
        <taxon>Flavobacteriia</taxon>
        <taxon>Flavobacteriales</taxon>
        <taxon>Flavobacteriaceae</taxon>
        <taxon>Pricia</taxon>
    </lineage>
</organism>
<accession>A0A1G7AN21</accession>
<feature type="signal peptide" evidence="1">
    <location>
        <begin position="1"/>
        <end position="19"/>
    </location>
</feature>
<dbReference type="EMBL" id="FNAO01000003">
    <property type="protein sequence ID" value="SDE16163.1"/>
    <property type="molecule type" value="Genomic_DNA"/>
</dbReference>
<reference evidence="2 3" key="1">
    <citation type="submission" date="2016-10" db="EMBL/GenBank/DDBJ databases">
        <authorList>
            <person name="de Groot N.N."/>
        </authorList>
    </citation>
    <scope>NUCLEOTIDE SEQUENCE [LARGE SCALE GENOMIC DNA]</scope>
    <source>
        <strain evidence="2 3">DSM 23421</strain>
    </source>
</reference>
<dbReference type="RefSeq" id="WP_091867296.1">
    <property type="nucleotide sequence ID" value="NZ_FNAO01000003.1"/>
</dbReference>
<gene>
    <name evidence="2" type="ORF">SAMN05421636_103459</name>
</gene>
<feature type="chain" id="PRO_5011602994" evidence="1">
    <location>
        <begin position="20"/>
        <end position="166"/>
    </location>
</feature>
<keyword evidence="3" id="KW-1185">Reference proteome</keyword>
<dbReference type="AlphaFoldDB" id="A0A1G7AN21"/>
<dbReference type="Proteomes" id="UP000199109">
    <property type="component" value="Unassembled WGS sequence"/>
</dbReference>
<protein>
    <submittedName>
        <fullName evidence="2">Uncharacterized protein</fullName>
    </submittedName>
</protein>
<name>A0A1G7AN21_9FLAO</name>
<sequence>MKTYAIVSMAALLATGCSAQDKNKPEMAQNDHKPLKEVPKGTWKVDKELDENGNMIKYDSIYSWSSDNSLQNLTNEEMDSIMQHFGAAFGERFGDLKDQDLAGFFNRDSLFTKEFFGKNFMDGNFDQHFSNLDDLREQMETLRQQFLKGKPLIEAVPDEGHADDEL</sequence>
<evidence type="ECO:0000313" key="2">
    <source>
        <dbReference type="EMBL" id="SDE16163.1"/>
    </source>
</evidence>
<proteinExistence type="predicted"/>
<keyword evidence="1" id="KW-0732">Signal</keyword>